<evidence type="ECO:0000313" key="6">
    <source>
        <dbReference type="Proteomes" id="UP000218811"/>
    </source>
</evidence>
<keyword evidence="2 5" id="KW-0012">Acyltransferase</keyword>
<dbReference type="PANTHER" id="PTHR43792">
    <property type="entry name" value="GNAT FAMILY, PUTATIVE (AFU_ORTHOLOGUE AFUA_3G00765)-RELATED-RELATED"/>
    <property type="match status" value="1"/>
</dbReference>
<feature type="domain" description="N-acetyltransferase" evidence="4">
    <location>
        <begin position="1"/>
        <end position="102"/>
    </location>
</feature>
<dbReference type="CDD" id="cd04301">
    <property type="entry name" value="NAT_SF"/>
    <property type="match status" value="1"/>
</dbReference>
<proteinExistence type="inferred from homology"/>
<dbReference type="AlphaFoldDB" id="A0A2H3J9G1"/>
<keyword evidence="1 5" id="KW-0808">Transferase</keyword>
<evidence type="ECO:0000256" key="2">
    <source>
        <dbReference type="ARBA" id="ARBA00023315"/>
    </source>
</evidence>
<dbReference type="PROSITE" id="PS51186">
    <property type="entry name" value="GNAT"/>
    <property type="match status" value="1"/>
</dbReference>
<reference evidence="5 6" key="1">
    <citation type="journal article" date="2012" name="Science">
        <title>The Paleozoic origin of enzymatic lignin decomposition reconstructed from 31 fungal genomes.</title>
        <authorList>
            <person name="Floudas D."/>
            <person name="Binder M."/>
            <person name="Riley R."/>
            <person name="Barry K."/>
            <person name="Blanchette R.A."/>
            <person name="Henrissat B."/>
            <person name="Martinez A.T."/>
            <person name="Otillar R."/>
            <person name="Spatafora J.W."/>
            <person name="Yadav J.S."/>
            <person name="Aerts A."/>
            <person name="Benoit I."/>
            <person name="Boyd A."/>
            <person name="Carlson A."/>
            <person name="Copeland A."/>
            <person name="Coutinho P.M."/>
            <person name="de Vries R.P."/>
            <person name="Ferreira P."/>
            <person name="Findley K."/>
            <person name="Foster B."/>
            <person name="Gaskell J."/>
            <person name="Glotzer D."/>
            <person name="Gorecki P."/>
            <person name="Heitman J."/>
            <person name="Hesse C."/>
            <person name="Hori C."/>
            <person name="Igarashi K."/>
            <person name="Jurgens J.A."/>
            <person name="Kallen N."/>
            <person name="Kersten P."/>
            <person name="Kohler A."/>
            <person name="Kuees U."/>
            <person name="Kumar T.K.A."/>
            <person name="Kuo A."/>
            <person name="LaButti K."/>
            <person name="Larrondo L.F."/>
            <person name="Lindquist E."/>
            <person name="Ling A."/>
            <person name="Lombard V."/>
            <person name="Lucas S."/>
            <person name="Lundell T."/>
            <person name="Martin R."/>
            <person name="McLaughlin D.J."/>
            <person name="Morgenstern I."/>
            <person name="Morin E."/>
            <person name="Murat C."/>
            <person name="Nagy L.G."/>
            <person name="Nolan M."/>
            <person name="Ohm R.A."/>
            <person name="Patyshakuliyeva A."/>
            <person name="Rokas A."/>
            <person name="Ruiz-Duenas F.J."/>
            <person name="Sabat G."/>
            <person name="Salamov A."/>
            <person name="Samejima M."/>
            <person name="Schmutz J."/>
            <person name="Slot J.C."/>
            <person name="St John F."/>
            <person name="Stenlid J."/>
            <person name="Sun H."/>
            <person name="Sun S."/>
            <person name="Syed K."/>
            <person name="Tsang A."/>
            <person name="Wiebenga A."/>
            <person name="Young D."/>
            <person name="Pisabarro A."/>
            <person name="Eastwood D.C."/>
            <person name="Martin F."/>
            <person name="Cullen D."/>
            <person name="Grigoriev I.V."/>
            <person name="Hibbett D.S."/>
        </authorList>
    </citation>
    <scope>NUCLEOTIDE SEQUENCE [LARGE SCALE GENOMIC DNA]</scope>
    <source>
        <strain evidence="5 6">MD-104</strain>
    </source>
</reference>
<protein>
    <submittedName>
        <fullName evidence="5">Acyl-CoA N-acyltransferase</fullName>
    </submittedName>
</protein>
<evidence type="ECO:0000256" key="3">
    <source>
        <dbReference type="ARBA" id="ARBA00038502"/>
    </source>
</evidence>
<dbReference type="Proteomes" id="UP000218811">
    <property type="component" value="Unassembled WGS sequence"/>
</dbReference>
<organism evidence="5 6">
    <name type="scientific">Wolfiporia cocos (strain MD-104)</name>
    <name type="common">Brown rot fungus</name>
    <dbReference type="NCBI Taxonomy" id="742152"/>
    <lineage>
        <taxon>Eukaryota</taxon>
        <taxon>Fungi</taxon>
        <taxon>Dikarya</taxon>
        <taxon>Basidiomycota</taxon>
        <taxon>Agaricomycotina</taxon>
        <taxon>Agaricomycetes</taxon>
        <taxon>Polyporales</taxon>
        <taxon>Phaeolaceae</taxon>
        <taxon>Wolfiporia</taxon>
    </lineage>
</organism>
<evidence type="ECO:0000313" key="5">
    <source>
        <dbReference type="EMBL" id="PCH38870.1"/>
    </source>
</evidence>
<sequence length="150" mass="17399">IGITYVIASDMQNEANVGIALLPDWRGKGIATHALTLTLSWAFTQYACHRVQGLIMDGPFRDVARAALTSLGFSHEGTRRRAVLSTAFVGWRDVTYMAMLDTDWVMREHRKPRDVWDEMFKRHHREREELLQFETRLKELRRAPSAETIR</sequence>
<feature type="non-terminal residue" evidence="5">
    <location>
        <position position="1"/>
    </location>
</feature>
<evidence type="ECO:0000259" key="4">
    <source>
        <dbReference type="PROSITE" id="PS51186"/>
    </source>
</evidence>
<name>A0A2H3J9G1_WOLCO</name>
<dbReference type="Gene3D" id="3.40.630.30">
    <property type="match status" value="1"/>
</dbReference>
<dbReference type="OrthoDB" id="64477at2759"/>
<dbReference type="InterPro" id="IPR051531">
    <property type="entry name" value="N-acetyltransferase"/>
</dbReference>
<dbReference type="OMA" id="MKACAFA"/>
<gene>
    <name evidence="5" type="ORF">WOLCODRAFT_57468</name>
</gene>
<comment type="similarity">
    <text evidence="3">Belongs to the acetyltransferase family. RimJ subfamily.</text>
</comment>
<accession>A0A2H3J9G1</accession>
<dbReference type="GO" id="GO:0016747">
    <property type="term" value="F:acyltransferase activity, transferring groups other than amino-acyl groups"/>
    <property type="evidence" value="ECO:0007669"/>
    <property type="project" value="InterPro"/>
</dbReference>
<dbReference type="SUPFAM" id="SSF55729">
    <property type="entry name" value="Acyl-CoA N-acyltransferases (Nat)"/>
    <property type="match status" value="1"/>
</dbReference>
<dbReference type="EMBL" id="KB467943">
    <property type="protein sequence ID" value="PCH38870.1"/>
    <property type="molecule type" value="Genomic_DNA"/>
</dbReference>
<dbReference type="PANTHER" id="PTHR43792:SF8">
    <property type="entry name" value="[RIBOSOMAL PROTEIN US5]-ALANINE N-ACETYLTRANSFERASE"/>
    <property type="match status" value="1"/>
</dbReference>
<dbReference type="InterPro" id="IPR016181">
    <property type="entry name" value="Acyl_CoA_acyltransferase"/>
</dbReference>
<dbReference type="Pfam" id="PF13302">
    <property type="entry name" value="Acetyltransf_3"/>
    <property type="match status" value="1"/>
</dbReference>
<evidence type="ECO:0000256" key="1">
    <source>
        <dbReference type="ARBA" id="ARBA00022679"/>
    </source>
</evidence>
<dbReference type="InterPro" id="IPR000182">
    <property type="entry name" value="GNAT_dom"/>
</dbReference>
<feature type="non-terminal residue" evidence="5">
    <location>
        <position position="150"/>
    </location>
</feature>
<keyword evidence="6" id="KW-1185">Reference proteome</keyword>